<name>A0A7I7SM62_9MYCO</name>
<protein>
    <submittedName>
        <fullName evidence="2">Uncharacterized protein</fullName>
    </submittedName>
</protein>
<accession>A0A7I7SM62</accession>
<dbReference type="KEGG" id="msar:MSAR_07560"/>
<proteinExistence type="predicted"/>
<sequence length="381" mass="39334">MVGPEHGVIPGVSHVAVQPASVVTDLLYNAGDAINSVANAVVIATDAALGLNFYLDDSDFGWGVPFNSVFAGLAALQSPGDVGSILSYVAQLYLNPSYNSTNYYYPWYLNDLVLQPLAGILPAPLNSVVAKGINGVADAINDAFANLPDPAAGVEAMWNLYNTVPGRALYAAQFTLSIPVQLIDAVVHWAAYLPANVAATVESAIQVPANIPGLLSNLVYDALDPRLGYGMLGSIAITLAKPFFYLPSPIGETGFGAQDGLAYELHTNFVNAVSGLLSLLPTPIAPTPFAAAAARKASVQAADDDTAPAASNERAAVTKASPARSNAESPRRAAGTDSVDGTAAEKSARKADAANASQGQRQSKKDSSPSGSRAVKRHSAA</sequence>
<dbReference type="AlphaFoldDB" id="A0A7I7SM62"/>
<evidence type="ECO:0000313" key="2">
    <source>
        <dbReference type="EMBL" id="BBY57620.1"/>
    </source>
</evidence>
<evidence type="ECO:0000256" key="1">
    <source>
        <dbReference type="SAM" id="MobiDB-lite"/>
    </source>
</evidence>
<dbReference type="EMBL" id="AP022595">
    <property type="protein sequence ID" value="BBY57620.1"/>
    <property type="molecule type" value="Genomic_DNA"/>
</dbReference>
<dbReference type="Proteomes" id="UP000466445">
    <property type="component" value="Chromosome"/>
</dbReference>
<organism evidence="2 3">
    <name type="scientific">Mycolicibacterium sarraceniae</name>
    <dbReference type="NCBI Taxonomy" id="1534348"/>
    <lineage>
        <taxon>Bacteria</taxon>
        <taxon>Bacillati</taxon>
        <taxon>Actinomycetota</taxon>
        <taxon>Actinomycetes</taxon>
        <taxon>Mycobacteriales</taxon>
        <taxon>Mycobacteriaceae</taxon>
        <taxon>Mycolicibacterium</taxon>
    </lineage>
</organism>
<keyword evidence="3" id="KW-1185">Reference proteome</keyword>
<reference evidence="2 3" key="1">
    <citation type="journal article" date="2019" name="Emerg. Microbes Infect.">
        <title>Comprehensive subspecies identification of 175 nontuberculous mycobacteria species based on 7547 genomic profiles.</title>
        <authorList>
            <person name="Matsumoto Y."/>
            <person name="Kinjo T."/>
            <person name="Motooka D."/>
            <person name="Nabeya D."/>
            <person name="Jung N."/>
            <person name="Uechi K."/>
            <person name="Horii T."/>
            <person name="Iida T."/>
            <person name="Fujita J."/>
            <person name="Nakamura S."/>
        </authorList>
    </citation>
    <scope>NUCLEOTIDE SEQUENCE [LARGE SCALE GENOMIC DNA]</scope>
    <source>
        <strain evidence="2 3">JCM 30395</strain>
    </source>
</reference>
<gene>
    <name evidence="2" type="ORF">MSAR_07560</name>
</gene>
<feature type="region of interest" description="Disordered" evidence="1">
    <location>
        <begin position="303"/>
        <end position="381"/>
    </location>
</feature>
<evidence type="ECO:0000313" key="3">
    <source>
        <dbReference type="Proteomes" id="UP000466445"/>
    </source>
</evidence>